<reference evidence="1 2" key="1">
    <citation type="submission" date="2015-06" db="EMBL/GenBank/DDBJ databases">
        <title>Genome sequence of Mycobacterium conceptionense strain MLE.</title>
        <authorList>
            <person name="Greninger A.L."/>
            <person name="Cunningham G."/>
            <person name="Chiu C.Y."/>
            <person name="Miller S."/>
        </authorList>
    </citation>
    <scope>NUCLEOTIDE SEQUENCE [LARGE SCALE GENOMIC DNA]</scope>
    <source>
        <strain evidence="1 2">MLE</strain>
    </source>
</reference>
<dbReference type="Proteomes" id="UP000037594">
    <property type="component" value="Unassembled WGS sequence"/>
</dbReference>
<accession>A0A0J8U7Y6</accession>
<dbReference type="RefSeq" id="WP_048895867.1">
    <property type="nucleotide sequence ID" value="NZ_LFOD01000012.1"/>
</dbReference>
<dbReference type="PATRIC" id="fig|451644.5.peg.3010"/>
<evidence type="ECO:0000313" key="1">
    <source>
        <dbReference type="EMBL" id="KMV17521.1"/>
    </source>
</evidence>
<name>A0A0J8U7Y6_9MYCO</name>
<comment type="caution">
    <text evidence="1">The sequence shown here is derived from an EMBL/GenBank/DDBJ whole genome shotgun (WGS) entry which is preliminary data.</text>
</comment>
<gene>
    <name evidence="1" type="ORF">ACT17_14580</name>
</gene>
<dbReference type="EMBL" id="LFOD01000012">
    <property type="protein sequence ID" value="KMV17521.1"/>
    <property type="molecule type" value="Genomic_DNA"/>
</dbReference>
<dbReference type="AlphaFoldDB" id="A0A0J8U7Y6"/>
<sequence>MTAAHPDSIMAPRDALPGRQYLVVFLSDTWDGRVVSGRYVGTRSPDGNWIVRAPRGGQSFHGVDDHEIAVVE</sequence>
<proteinExistence type="predicted"/>
<organism evidence="1 2">
    <name type="scientific">Mycolicibacterium conceptionense</name>
    <dbReference type="NCBI Taxonomy" id="451644"/>
    <lineage>
        <taxon>Bacteria</taxon>
        <taxon>Bacillati</taxon>
        <taxon>Actinomycetota</taxon>
        <taxon>Actinomycetes</taxon>
        <taxon>Mycobacteriales</taxon>
        <taxon>Mycobacteriaceae</taxon>
        <taxon>Mycolicibacterium</taxon>
    </lineage>
</organism>
<evidence type="ECO:0000313" key="2">
    <source>
        <dbReference type="Proteomes" id="UP000037594"/>
    </source>
</evidence>
<protein>
    <submittedName>
        <fullName evidence="1">Uncharacterized protein</fullName>
    </submittedName>
</protein>